<keyword evidence="1" id="KW-0472">Membrane</keyword>
<evidence type="ECO:0000313" key="3">
    <source>
        <dbReference type="EMBL" id="OXA64796.1"/>
    </source>
</evidence>
<reference evidence="3 4" key="1">
    <citation type="submission" date="2015-12" db="EMBL/GenBank/DDBJ databases">
        <title>The genome of Folsomia candida.</title>
        <authorList>
            <person name="Faddeeva A."/>
            <person name="Derks M.F."/>
            <person name="Anvar Y."/>
            <person name="Smit S."/>
            <person name="Van Straalen N."/>
            <person name="Roelofs D."/>
        </authorList>
    </citation>
    <scope>NUCLEOTIDE SEQUENCE [LARGE SCALE GENOMIC DNA]</scope>
    <source>
        <strain evidence="3 4">VU population</strain>
        <tissue evidence="3">Whole body</tissue>
    </source>
</reference>
<evidence type="ECO:0000256" key="1">
    <source>
        <dbReference type="SAM" id="Phobius"/>
    </source>
</evidence>
<sequence length="494" mass="55746">MSQKFKIFVKDIILILASIFFSIFILPFFLVLFVCPRYVYRKIVIFFAAHFKPWLYTPLSLNDCIVVWDDYHGRPRNSCCGVFYLKGRPAFADVVGRVEKLVEGRPELSCSLARWMSVYFWKKCEDFSLSNHFSQNDISDPDKFSEFAVGLIDQGYPPENPLWELIYFPNYAHSEYGTMSAILLRFHHTLGDAIAYMALMRDLCDQNPTVDEEMDKILKTLRVRFSLSPWQKLCYVTKLIFVTPSQAVYYYLKGITSQMIPMPRSKTKYTASIPGVTHVSTLLDISVLKSISKKTGVKVTSIIHAGVTGAMRRMILERGGRADGDLSTIYVLPKTNHPGSMTNNSFGMPLISPMTPEPSQAARLARISKQFDHLLVSPLFLGMMSLADLTGLINDTFGLTTWPWPPVASFIHSNFAFVGEPMKLFGHVAEIGIIYSGLQAGGQHLCLATTSYNGKLGIQLTGSRAIFPERADLRKISDYIREEFEILGNHGDEV</sequence>
<dbReference type="GO" id="GO:0008374">
    <property type="term" value="F:O-acyltransferase activity"/>
    <property type="evidence" value="ECO:0007669"/>
    <property type="project" value="InterPro"/>
</dbReference>
<dbReference type="Pfam" id="PF06974">
    <property type="entry name" value="WS_DGAT_C"/>
    <property type="match status" value="1"/>
</dbReference>
<keyword evidence="4" id="KW-1185">Reference proteome</keyword>
<keyword evidence="3" id="KW-0808">Transferase</keyword>
<gene>
    <name evidence="3" type="ORF">Fcan01_00065</name>
</gene>
<keyword evidence="1" id="KW-1133">Transmembrane helix</keyword>
<proteinExistence type="predicted"/>
<evidence type="ECO:0000259" key="2">
    <source>
        <dbReference type="Pfam" id="PF06974"/>
    </source>
</evidence>
<comment type="caution">
    <text evidence="3">The sequence shown here is derived from an EMBL/GenBank/DDBJ whole genome shotgun (WGS) entry which is preliminary data.</text>
</comment>
<organism evidence="3 4">
    <name type="scientific">Folsomia candida</name>
    <name type="common">Springtail</name>
    <dbReference type="NCBI Taxonomy" id="158441"/>
    <lineage>
        <taxon>Eukaryota</taxon>
        <taxon>Metazoa</taxon>
        <taxon>Ecdysozoa</taxon>
        <taxon>Arthropoda</taxon>
        <taxon>Hexapoda</taxon>
        <taxon>Collembola</taxon>
        <taxon>Entomobryomorpha</taxon>
        <taxon>Isotomoidea</taxon>
        <taxon>Isotomidae</taxon>
        <taxon>Proisotominae</taxon>
        <taxon>Folsomia</taxon>
    </lineage>
</organism>
<dbReference type="PANTHER" id="PTHR31650:SF1">
    <property type="entry name" value="WAX ESTER SYNTHASE_DIACYLGLYCEROL ACYLTRANSFERASE 4-RELATED"/>
    <property type="match status" value="1"/>
</dbReference>
<dbReference type="OrthoDB" id="619536at2759"/>
<dbReference type="AlphaFoldDB" id="A0A226F7F5"/>
<dbReference type="Proteomes" id="UP000198287">
    <property type="component" value="Unassembled WGS sequence"/>
</dbReference>
<dbReference type="InterPro" id="IPR009721">
    <property type="entry name" value="O-acyltransferase_WSD1_C"/>
</dbReference>
<dbReference type="GO" id="GO:0019432">
    <property type="term" value="P:triglyceride biosynthetic process"/>
    <property type="evidence" value="ECO:0007669"/>
    <property type="project" value="TreeGrafter"/>
</dbReference>
<evidence type="ECO:0000313" key="4">
    <source>
        <dbReference type="Proteomes" id="UP000198287"/>
    </source>
</evidence>
<dbReference type="EMBL" id="LNIX01000001">
    <property type="protein sequence ID" value="OXA64796.1"/>
    <property type="molecule type" value="Genomic_DNA"/>
</dbReference>
<keyword evidence="3" id="KW-0012">Acyltransferase</keyword>
<feature type="domain" description="O-acyltransferase WSD1 C-terminal" evidence="2">
    <location>
        <begin position="346"/>
        <end position="487"/>
    </location>
</feature>
<accession>A0A226F7F5</accession>
<keyword evidence="1" id="KW-0812">Transmembrane</keyword>
<dbReference type="PANTHER" id="PTHR31650">
    <property type="entry name" value="O-ACYLTRANSFERASE (WSD1-LIKE) FAMILY PROTEIN"/>
    <property type="match status" value="1"/>
</dbReference>
<protein>
    <submittedName>
        <fullName evidence="3">Putative diacylglycerol O-acyltransferase tgs1</fullName>
    </submittedName>
</protein>
<dbReference type="GO" id="GO:0005886">
    <property type="term" value="C:plasma membrane"/>
    <property type="evidence" value="ECO:0007669"/>
    <property type="project" value="TreeGrafter"/>
</dbReference>
<dbReference type="InterPro" id="IPR045034">
    <property type="entry name" value="O-acyltransferase_WSD1-like"/>
</dbReference>
<name>A0A226F7F5_FOLCA</name>
<feature type="transmembrane region" description="Helical" evidence="1">
    <location>
        <begin position="12"/>
        <end position="34"/>
    </location>
</feature>